<proteinExistence type="predicted"/>
<dbReference type="AlphaFoldDB" id="A0A4C1UY87"/>
<organism evidence="2 3">
    <name type="scientific">Eumeta variegata</name>
    <name type="common">Bagworm moth</name>
    <name type="synonym">Eumeta japonica</name>
    <dbReference type="NCBI Taxonomy" id="151549"/>
    <lineage>
        <taxon>Eukaryota</taxon>
        <taxon>Metazoa</taxon>
        <taxon>Ecdysozoa</taxon>
        <taxon>Arthropoda</taxon>
        <taxon>Hexapoda</taxon>
        <taxon>Insecta</taxon>
        <taxon>Pterygota</taxon>
        <taxon>Neoptera</taxon>
        <taxon>Endopterygota</taxon>
        <taxon>Lepidoptera</taxon>
        <taxon>Glossata</taxon>
        <taxon>Ditrysia</taxon>
        <taxon>Tineoidea</taxon>
        <taxon>Psychidae</taxon>
        <taxon>Oiketicinae</taxon>
        <taxon>Eumeta</taxon>
    </lineage>
</organism>
<evidence type="ECO:0000313" key="3">
    <source>
        <dbReference type="Proteomes" id="UP000299102"/>
    </source>
</evidence>
<evidence type="ECO:0000256" key="1">
    <source>
        <dbReference type="SAM" id="MobiDB-lite"/>
    </source>
</evidence>
<evidence type="ECO:0000313" key="2">
    <source>
        <dbReference type="EMBL" id="GBP31239.1"/>
    </source>
</evidence>
<dbReference type="Proteomes" id="UP000299102">
    <property type="component" value="Unassembled WGS sequence"/>
</dbReference>
<name>A0A4C1UY87_EUMVA</name>
<feature type="region of interest" description="Disordered" evidence="1">
    <location>
        <begin position="1"/>
        <end position="44"/>
    </location>
</feature>
<keyword evidence="3" id="KW-1185">Reference proteome</keyword>
<comment type="caution">
    <text evidence="2">The sequence shown here is derived from an EMBL/GenBank/DDBJ whole genome shotgun (WGS) entry which is preliminary data.</text>
</comment>
<accession>A0A4C1UY87</accession>
<protein>
    <submittedName>
        <fullName evidence="2">Uncharacterized protein</fullName>
    </submittedName>
</protein>
<gene>
    <name evidence="2" type="ORF">EVAR_21519_1</name>
</gene>
<sequence>MSHRTRERPAECLASLSHSTMIDEQASRQSRWSPPPMDNRNSSGLSVSWEGVRYVMEVDQVRLGYRGSEPPELSLTSDQSSSVAQLQGLLKLQRKWHKTYLESAVADSLGPSKDITHRNLKER</sequence>
<reference evidence="2 3" key="1">
    <citation type="journal article" date="2019" name="Commun. Biol.">
        <title>The bagworm genome reveals a unique fibroin gene that provides high tensile strength.</title>
        <authorList>
            <person name="Kono N."/>
            <person name="Nakamura H."/>
            <person name="Ohtoshi R."/>
            <person name="Tomita M."/>
            <person name="Numata K."/>
            <person name="Arakawa K."/>
        </authorList>
    </citation>
    <scope>NUCLEOTIDE SEQUENCE [LARGE SCALE GENOMIC DNA]</scope>
</reference>
<dbReference type="EMBL" id="BGZK01000243">
    <property type="protein sequence ID" value="GBP31239.1"/>
    <property type="molecule type" value="Genomic_DNA"/>
</dbReference>
<feature type="compositionally biased region" description="Polar residues" evidence="1">
    <location>
        <begin position="16"/>
        <end position="32"/>
    </location>
</feature>